<dbReference type="SUPFAM" id="SSF52172">
    <property type="entry name" value="CheY-like"/>
    <property type="match status" value="1"/>
</dbReference>
<dbReference type="Pfam" id="PF00512">
    <property type="entry name" value="HisKA"/>
    <property type="match status" value="1"/>
</dbReference>
<keyword evidence="4" id="KW-0808">Transferase</keyword>
<dbReference type="PANTHER" id="PTHR43047">
    <property type="entry name" value="TWO-COMPONENT HISTIDINE PROTEIN KINASE"/>
    <property type="match status" value="1"/>
</dbReference>
<name>A0A4S8S6E7_AURPU</name>
<evidence type="ECO:0000256" key="4">
    <source>
        <dbReference type="ARBA" id="ARBA00022679"/>
    </source>
</evidence>
<dbReference type="PROSITE" id="PS50113">
    <property type="entry name" value="PAC"/>
    <property type="match status" value="1"/>
</dbReference>
<evidence type="ECO:0000256" key="2">
    <source>
        <dbReference type="ARBA" id="ARBA00012438"/>
    </source>
</evidence>
<feature type="domain" description="Histidine kinase" evidence="7">
    <location>
        <begin position="643"/>
        <end position="911"/>
    </location>
</feature>
<reference evidence="11 12" key="1">
    <citation type="submission" date="2018-10" db="EMBL/GenBank/DDBJ databases">
        <title>Fifty Aureobasidium pullulans genomes reveal a recombining polyextremotolerant generalist.</title>
        <authorList>
            <person name="Gostincar C."/>
            <person name="Turk M."/>
            <person name="Zajc J."/>
            <person name="Gunde-Cimerman N."/>
        </authorList>
    </citation>
    <scope>NUCLEOTIDE SEQUENCE [LARGE SCALE GENOMIC DNA]</scope>
    <source>
        <strain evidence="11 12">EXF-11900</strain>
    </source>
</reference>
<comment type="catalytic activity">
    <reaction evidence="1">
        <text>ATP + protein L-histidine = ADP + protein N-phospho-L-histidine.</text>
        <dbReference type="EC" id="2.7.13.3"/>
    </reaction>
</comment>
<dbReference type="SMART" id="SM00448">
    <property type="entry name" value="REC"/>
    <property type="match status" value="1"/>
</dbReference>
<dbReference type="PROSITE" id="PS50109">
    <property type="entry name" value="HIS_KIN"/>
    <property type="match status" value="1"/>
</dbReference>
<evidence type="ECO:0000313" key="12">
    <source>
        <dbReference type="Proteomes" id="UP000304951"/>
    </source>
</evidence>
<dbReference type="Gene3D" id="1.10.287.130">
    <property type="match status" value="1"/>
</dbReference>
<evidence type="ECO:0000259" key="7">
    <source>
        <dbReference type="PROSITE" id="PS50109"/>
    </source>
</evidence>
<protein>
    <recommendedName>
        <fullName evidence="2">histidine kinase</fullName>
        <ecNumber evidence="2">2.7.13.3</ecNumber>
    </recommendedName>
</protein>
<dbReference type="EC" id="2.7.13.3" evidence="2"/>
<proteinExistence type="predicted"/>
<dbReference type="Gene3D" id="3.30.565.10">
    <property type="entry name" value="Histidine kinase-like ATPase, C-terminal domain"/>
    <property type="match status" value="1"/>
</dbReference>
<dbReference type="InterPro" id="IPR003594">
    <property type="entry name" value="HATPase_dom"/>
</dbReference>
<dbReference type="GO" id="GO:0000155">
    <property type="term" value="F:phosphorelay sensor kinase activity"/>
    <property type="evidence" value="ECO:0007669"/>
    <property type="project" value="InterPro"/>
</dbReference>
<dbReference type="Pfam" id="PF02518">
    <property type="entry name" value="HATPase_c"/>
    <property type="match status" value="1"/>
</dbReference>
<dbReference type="InterPro" id="IPR000014">
    <property type="entry name" value="PAS"/>
</dbReference>
<dbReference type="SMART" id="SM00091">
    <property type="entry name" value="PAS"/>
    <property type="match status" value="1"/>
</dbReference>
<keyword evidence="3 6" id="KW-0597">Phosphoprotein</keyword>
<evidence type="ECO:0000313" key="11">
    <source>
        <dbReference type="EMBL" id="THV65781.1"/>
    </source>
</evidence>
<dbReference type="Gene3D" id="3.40.50.2300">
    <property type="match status" value="1"/>
</dbReference>
<organism evidence="11 12">
    <name type="scientific">Aureobasidium pullulans</name>
    <name type="common">Black yeast</name>
    <name type="synonym">Pullularia pullulans</name>
    <dbReference type="NCBI Taxonomy" id="5580"/>
    <lineage>
        <taxon>Eukaryota</taxon>
        <taxon>Fungi</taxon>
        <taxon>Dikarya</taxon>
        <taxon>Ascomycota</taxon>
        <taxon>Pezizomycotina</taxon>
        <taxon>Dothideomycetes</taxon>
        <taxon>Dothideomycetidae</taxon>
        <taxon>Dothideales</taxon>
        <taxon>Saccotheciaceae</taxon>
        <taxon>Aureobasidium</taxon>
    </lineage>
</organism>
<dbReference type="PRINTS" id="PR00344">
    <property type="entry name" value="BCTRLSENSOR"/>
</dbReference>
<feature type="domain" description="PAS" evidence="9">
    <location>
        <begin position="491"/>
        <end position="566"/>
    </location>
</feature>
<dbReference type="InterPro" id="IPR001789">
    <property type="entry name" value="Sig_transdc_resp-reg_receiver"/>
</dbReference>
<sequence length="1101" mass="122582">MASEGLLEELPLELKLLVQLAIDDNRPTCILDSTQSQPTCLFQNAAFHQVLAHIPSDALNQWLFTETSSTCSAKATPAGDFADREWIKKELGTSYVVIYCKHEFVPPPRKGTEDNGLDNLVHDWIKFPDQVPTNNWIRYLMAYNWSQTDIGALYGSRMQNWPAALRATLQTYMHYPHPVLIYWGADLIQIYNQPTTEIFGNKHPGALGNKSIDTWDQVVRDQTAGLIKTGWEQGQSVHVKETLFLLDRDGFLEESYFEGFFLPIVGPDGHWAGCANLVNEVTSQVFRNNREDVSRNLLQRTVHAPDLSSIWLEFLGILDEEADDIAYTLLFMINKETTTPSGEKYFLYGSSGLKSNGPFEKSSAKLKGALEMAERDENVVCLQDESLPAELKIGMPELGTVASAFVFTILDIKGSALGSVVIGVNPRRRADDYMKKFIYSLNEILLRAVTILDSPSDQRKILRTDDSFGYRINLAKLSRELNIATLKNEKSQETFTRMAEDAPIGMFLYKGDGTPLYLNDRFLELLGEKRDEYFEKAKTGYAWRDCIHPDDEEFSKEAWRSVAESHSVLNFQFRVKAGTKSSPTRARWLEVVCFPQRDANGVLVTFQGYLTDVTSRKLTEALTTERMNAAIETKRQAQNFIDMISHEMRNPLSSIIQLTESILSTSLDATPAASHENVIDAANTINICAFHMLQIINEVLDFSKLDSNLLVLAPERTRPREVVEKALKMFETELKSADIVTKVEQMSSDCAVADVMCDPSRLLQVIINLITNALKFTRSAETRRITLSYGNFFAPPSALDCGVEFVKPRKKDHDDPETATTMLAALDSDDSGDDVYLLFSVEDTGCGLTPEESQLLFQRFSQAPKTYKQYGGSGLGLFISRELVELQKGKIGLHSEAGVGSRFAFYIKAKRAVRASRSGSVASVGSTVSVKNLPHAMGGAFDEVKVLEKVDTVPQPKTLVHDMHVLIVEDNEINCKVMSKQLRKLGCEVNVAGNGLEALNFLSTTTHLSSTSDATPLNLILLDIEMPVMDGLTCIRRIRALEQSGEISGHIPVIAITANARNEQIATAIEAGMDSVVTKPFKIKDLVPQMEAVVDTWSGAG</sequence>
<feature type="domain" description="PAC" evidence="10">
    <location>
        <begin position="569"/>
        <end position="625"/>
    </location>
</feature>
<evidence type="ECO:0000259" key="10">
    <source>
        <dbReference type="PROSITE" id="PS50113"/>
    </source>
</evidence>
<dbReference type="EMBL" id="QZAF01000606">
    <property type="protein sequence ID" value="THV65781.1"/>
    <property type="molecule type" value="Genomic_DNA"/>
</dbReference>
<gene>
    <name evidence="11" type="ORF">D6D28_08840</name>
</gene>
<feature type="domain" description="Response regulatory" evidence="8">
    <location>
        <begin position="964"/>
        <end position="1094"/>
    </location>
</feature>
<dbReference type="InterPro" id="IPR035965">
    <property type="entry name" value="PAS-like_dom_sf"/>
</dbReference>
<keyword evidence="5" id="KW-0418">Kinase</keyword>
<feature type="modified residue" description="4-aspartylphosphate" evidence="6">
    <location>
        <position position="1023"/>
    </location>
</feature>
<dbReference type="InterPro" id="IPR036890">
    <property type="entry name" value="HATPase_C_sf"/>
</dbReference>
<dbReference type="AlphaFoldDB" id="A0A4S8S6E7"/>
<evidence type="ECO:0000256" key="5">
    <source>
        <dbReference type="ARBA" id="ARBA00022777"/>
    </source>
</evidence>
<dbReference type="CDD" id="cd00130">
    <property type="entry name" value="PAS"/>
    <property type="match status" value="1"/>
</dbReference>
<dbReference type="InterPro" id="IPR036097">
    <property type="entry name" value="HisK_dim/P_sf"/>
</dbReference>
<dbReference type="InterPro" id="IPR004358">
    <property type="entry name" value="Sig_transdc_His_kin-like_C"/>
</dbReference>
<dbReference type="Pfam" id="PF08447">
    <property type="entry name" value="PAS_3"/>
    <property type="match status" value="1"/>
</dbReference>
<dbReference type="InterPro" id="IPR013655">
    <property type="entry name" value="PAS_fold_3"/>
</dbReference>
<dbReference type="CDD" id="cd00082">
    <property type="entry name" value="HisKA"/>
    <property type="match status" value="1"/>
</dbReference>
<dbReference type="InterPro" id="IPR005467">
    <property type="entry name" value="His_kinase_dom"/>
</dbReference>
<dbReference type="PROSITE" id="PS50110">
    <property type="entry name" value="RESPONSE_REGULATORY"/>
    <property type="match status" value="1"/>
</dbReference>
<comment type="caution">
    <text evidence="11">The sequence shown here is derived from an EMBL/GenBank/DDBJ whole genome shotgun (WGS) entry which is preliminary data.</text>
</comment>
<evidence type="ECO:0000256" key="6">
    <source>
        <dbReference type="PROSITE-ProRule" id="PRU00169"/>
    </source>
</evidence>
<dbReference type="Proteomes" id="UP000304951">
    <property type="component" value="Unassembled WGS sequence"/>
</dbReference>
<dbReference type="InterPro" id="IPR003661">
    <property type="entry name" value="HisK_dim/P_dom"/>
</dbReference>
<evidence type="ECO:0000259" key="8">
    <source>
        <dbReference type="PROSITE" id="PS50110"/>
    </source>
</evidence>
<dbReference type="SUPFAM" id="SSF55785">
    <property type="entry name" value="PYP-like sensor domain (PAS domain)"/>
    <property type="match status" value="1"/>
</dbReference>
<dbReference type="SMART" id="SM00388">
    <property type="entry name" value="HisKA"/>
    <property type="match status" value="1"/>
</dbReference>
<dbReference type="CDD" id="cd17546">
    <property type="entry name" value="REC_hyHK_CKI1_RcsC-like"/>
    <property type="match status" value="1"/>
</dbReference>
<dbReference type="Pfam" id="PF00072">
    <property type="entry name" value="Response_reg"/>
    <property type="match status" value="1"/>
</dbReference>
<evidence type="ECO:0000256" key="1">
    <source>
        <dbReference type="ARBA" id="ARBA00000085"/>
    </source>
</evidence>
<accession>A0A4S8S6E7</accession>
<dbReference type="SUPFAM" id="SSF55874">
    <property type="entry name" value="ATPase domain of HSP90 chaperone/DNA topoisomerase II/histidine kinase"/>
    <property type="match status" value="1"/>
</dbReference>
<dbReference type="PROSITE" id="PS50112">
    <property type="entry name" value="PAS"/>
    <property type="match status" value="1"/>
</dbReference>
<evidence type="ECO:0000256" key="3">
    <source>
        <dbReference type="ARBA" id="ARBA00022553"/>
    </source>
</evidence>
<dbReference type="SMART" id="SM00387">
    <property type="entry name" value="HATPase_c"/>
    <property type="match status" value="1"/>
</dbReference>
<evidence type="ECO:0000259" key="9">
    <source>
        <dbReference type="PROSITE" id="PS50112"/>
    </source>
</evidence>
<dbReference type="SUPFAM" id="SSF47384">
    <property type="entry name" value="Homodimeric domain of signal transducing histidine kinase"/>
    <property type="match status" value="1"/>
</dbReference>
<dbReference type="Gene3D" id="3.30.450.20">
    <property type="entry name" value="PAS domain"/>
    <property type="match status" value="2"/>
</dbReference>
<dbReference type="NCBIfam" id="TIGR00229">
    <property type="entry name" value="sensory_box"/>
    <property type="match status" value="1"/>
</dbReference>
<dbReference type="InterPro" id="IPR000700">
    <property type="entry name" value="PAS-assoc_C"/>
</dbReference>
<dbReference type="InterPro" id="IPR011006">
    <property type="entry name" value="CheY-like_superfamily"/>
</dbReference>